<dbReference type="Proteomes" id="UP000285530">
    <property type="component" value="Unassembled WGS sequence"/>
</dbReference>
<comment type="caution">
    <text evidence="2">The sequence shown here is derived from an EMBL/GenBank/DDBJ whole genome shotgun (WGS) entry which is preliminary data.</text>
</comment>
<evidence type="ECO:0000256" key="1">
    <source>
        <dbReference type="SAM" id="MobiDB-lite"/>
    </source>
</evidence>
<dbReference type="AlphaFoldDB" id="A0A418ZRI9"/>
<keyword evidence="3" id="KW-1185">Reference proteome</keyword>
<organism evidence="2 3">
    <name type="scientific">Paracoccus aestuarii</name>
    <dbReference type="NCBI Taxonomy" id="453842"/>
    <lineage>
        <taxon>Bacteria</taxon>
        <taxon>Pseudomonadati</taxon>
        <taxon>Pseudomonadota</taxon>
        <taxon>Alphaproteobacteria</taxon>
        <taxon>Rhodobacterales</taxon>
        <taxon>Paracoccaceae</taxon>
        <taxon>Paracoccus</taxon>
    </lineage>
</organism>
<dbReference type="RefSeq" id="WP_119887355.1">
    <property type="nucleotide sequence ID" value="NZ_CP067171.1"/>
</dbReference>
<evidence type="ECO:0000313" key="3">
    <source>
        <dbReference type="Proteomes" id="UP000285530"/>
    </source>
</evidence>
<sequence length="93" mass="9967">MSDALDLIATAEALLRDAVAPGGSDARYHALLAANALAMARRELSSPPPAPDHADPAAIRAGRHDGDRALHDRLLRDARRRAWIADPDAVDRD</sequence>
<proteinExistence type="predicted"/>
<dbReference type="EMBL" id="QZEV01000104">
    <property type="protein sequence ID" value="RJK98907.1"/>
    <property type="molecule type" value="Genomic_DNA"/>
</dbReference>
<evidence type="ECO:0000313" key="2">
    <source>
        <dbReference type="EMBL" id="RJK98907.1"/>
    </source>
</evidence>
<gene>
    <name evidence="2" type="ORF">D3P06_15210</name>
</gene>
<feature type="region of interest" description="Disordered" evidence="1">
    <location>
        <begin position="42"/>
        <end position="66"/>
    </location>
</feature>
<name>A0A418ZRI9_9RHOB</name>
<accession>A0A418ZRI9</accession>
<protein>
    <submittedName>
        <fullName evidence="2">Uncharacterized protein</fullName>
    </submittedName>
</protein>
<reference evidence="2 3" key="1">
    <citation type="submission" date="2018-09" db="EMBL/GenBank/DDBJ databases">
        <title>Paracoccus onubensis nov. sp. a moderate halophilic bacterium isolated from Gruta de las Maravillas (Aracena, Spain).</title>
        <authorList>
            <person name="Jurado V."/>
            <person name="Gutierrez-Patricio S."/>
            <person name="Gonzalez-Pimentel J.L."/>
            <person name="Laiz L."/>
            <person name="Saiz-Jimenez C."/>
        </authorList>
    </citation>
    <scope>NUCLEOTIDE SEQUENCE [LARGE SCALE GENOMIC DNA]</scope>
    <source>
        <strain evidence="2 3">DSM 19484</strain>
    </source>
</reference>